<dbReference type="EMBL" id="RCCE01000001">
    <property type="protein sequence ID" value="RLJ60745.1"/>
    <property type="molecule type" value="Genomic_DNA"/>
</dbReference>
<organism evidence="1 2">
    <name type="scientific">Litoreibacter meonggei</name>
    <dbReference type="NCBI Taxonomy" id="1049199"/>
    <lineage>
        <taxon>Bacteria</taxon>
        <taxon>Pseudomonadati</taxon>
        <taxon>Pseudomonadota</taxon>
        <taxon>Alphaproteobacteria</taxon>
        <taxon>Rhodobacterales</taxon>
        <taxon>Roseobacteraceae</taxon>
        <taxon>Litoreibacter</taxon>
    </lineage>
</organism>
<keyword evidence="2" id="KW-1185">Reference proteome</keyword>
<dbReference type="AlphaFoldDB" id="A0A497X672"/>
<gene>
    <name evidence="1" type="ORF">BCF46_0950</name>
</gene>
<protein>
    <submittedName>
        <fullName evidence="1">Uncharacterized protein</fullName>
    </submittedName>
</protein>
<comment type="caution">
    <text evidence="1">The sequence shown here is derived from an EMBL/GenBank/DDBJ whole genome shotgun (WGS) entry which is preliminary data.</text>
</comment>
<accession>A0A497X672</accession>
<evidence type="ECO:0000313" key="2">
    <source>
        <dbReference type="Proteomes" id="UP000269157"/>
    </source>
</evidence>
<sequence>MENKLHALLQENEDTIATIRQKMGRDIGIQEIEFRSTFDDRETAAQARDKLRELLGSRDGVHVMIMNNFENLSQFDCLFSTEVKIDAKTVTEFEVLCSKAFIGLGGTKVTWGFLESRNTEH</sequence>
<evidence type="ECO:0000313" key="1">
    <source>
        <dbReference type="EMBL" id="RLJ60745.1"/>
    </source>
</evidence>
<proteinExistence type="predicted"/>
<dbReference type="Proteomes" id="UP000269157">
    <property type="component" value="Unassembled WGS sequence"/>
</dbReference>
<name>A0A497X672_9RHOB</name>
<dbReference type="RefSeq" id="WP_121022156.1">
    <property type="nucleotide sequence ID" value="NZ_RCCE01000001.1"/>
</dbReference>
<reference evidence="1 2" key="1">
    <citation type="submission" date="2018-10" db="EMBL/GenBank/DDBJ databases">
        <title>Genomic Encyclopedia of Archaeal and Bacterial Type Strains, Phase II (KMG-II): from individual species to whole genera.</title>
        <authorList>
            <person name="Goeker M."/>
        </authorList>
    </citation>
    <scope>NUCLEOTIDE SEQUENCE [LARGE SCALE GENOMIC DNA]</scope>
    <source>
        <strain evidence="1 2">DSM 29466</strain>
    </source>
</reference>